<keyword evidence="3" id="KW-0378">Hydrolase</keyword>
<feature type="region of interest" description="Disordered" evidence="1">
    <location>
        <begin position="355"/>
        <end position="374"/>
    </location>
</feature>
<dbReference type="Proteomes" id="UP001387100">
    <property type="component" value="Unassembled WGS sequence"/>
</dbReference>
<accession>A0ABU8RH69</accession>
<dbReference type="Pfam" id="PF00561">
    <property type="entry name" value="Abhydrolase_1"/>
    <property type="match status" value="1"/>
</dbReference>
<keyword evidence="4" id="KW-1185">Reference proteome</keyword>
<dbReference type="GO" id="GO:0016787">
    <property type="term" value="F:hydrolase activity"/>
    <property type="evidence" value="ECO:0007669"/>
    <property type="project" value="UniProtKB-KW"/>
</dbReference>
<dbReference type="PANTHER" id="PTHR43689">
    <property type="entry name" value="HYDROLASE"/>
    <property type="match status" value="1"/>
</dbReference>
<evidence type="ECO:0000259" key="2">
    <source>
        <dbReference type="Pfam" id="PF00561"/>
    </source>
</evidence>
<organism evidence="3 4">
    <name type="scientific">Pseudokineococcus basanitobsidens</name>
    <dbReference type="NCBI Taxonomy" id="1926649"/>
    <lineage>
        <taxon>Bacteria</taxon>
        <taxon>Bacillati</taxon>
        <taxon>Actinomycetota</taxon>
        <taxon>Actinomycetes</taxon>
        <taxon>Kineosporiales</taxon>
        <taxon>Kineosporiaceae</taxon>
        <taxon>Pseudokineococcus</taxon>
    </lineage>
</organism>
<reference evidence="3 4" key="1">
    <citation type="journal article" date="2017" name="Int. J. Syst. Evol. Microbiol.">
        <title>Pseudokineococcus basanitobsidens sp. nov., isolated from volcanic rock.</title>
        <authorList>
            <person name="Lee D.W."/>
            <person name="Park M.Y."/>
            <person name="Kim J.J."/>
            <person name="Kim B.S."/>
        </authorList>
    </citation>
    <scope>NUCLEOTIDE SEQUENCE [LARGE SCALE GENOMIC DNA]</scope>
    <source>
        <strain evidence="3 4">DSM 103726</strain>
    </source>
</reference>
<evidence type="ECO:0000313" key="3">
    <source>
        <dbReference type="EMBL" id="MEJ5944384.1"/>
    </source>
</evidence>
<evidence type="ECO:0000256" key="1">
    <source>
        <dbReference type="SAM" id="MobiDB-lite"/>
    </source>
</evidence>
<sequence>MTLGVGLAAAGAGAVLGYGAERLAVGRPVLPGHRSPRREVPLGSLRGRPVVVRAGDGTELHAEVDDLPEDEARRAAEQGRPTVVLSHGYALNLDFWHTQRLALRGRYRLVLWDQRGHGRSERGPVGSATIDQLGEDLEAVLAATCPRGPLVLLGHSMGGMTIMALAARDPDLVAERVVATALVSTSAGGMEANDFGLAALAPALRRVAPTALGLLSRRAPLVERTRALGGDLETLLVRHWSFASDVPEDVVDFTARMIAATRIEVIDDFFPAFARHDKAEALDALAGGEVLVLVGADDLLTPPSHSEEIVRRLPGAEHVVVPQAGHLVPLEHPDVVQQAVEGLLRRGERLVTHDRGRAVDAPDDAAGGGAGGTA</sequence>
<proteinExistence type="predicted"/>
<name>A0ABU8RH69_9ACTN</name>
<comment type="caution">
    <text evidence="3">The sequence shown here is derived from an EMBL/GenBank/DDBJ whole genome shotgun (WGS) entry which is preliminary data.</text>
</comment>
<dbReference type="PRINTS" id="PR00111">
    <property type="entry name" value="ABHYDROLASE"/>
</dbReference>
<protein>
    <submittedName>
        <fullName evidence="3">Alpha/beta hydrolase</fullName>
    </submittedName>
</protein>
<dbReference type="InterPro" id="IPR029058">
    <property type="entry name" value="AB_hydrolase_fold"/>
</dbReference>
<dbReference type="Gene3D" id="3.40.50.1820">
    <property type="entry name" value="alpha/beta hydrolase"/>
    <property type="match status" value="1"/>
</dbReference>
<feature type="domain" description="AB hydrolase-1" evidence="2">
    <location>
        <begin position="81"/>
        <end position="333"/>
    </location>
</feature>
<dbReference type="InterPro" id="IPR000073">
    <property type="entry name" value="AB_hydrolase_1"/>
</dbReference>
<dbReference type="SUPFAM" id="SSF53474">
    <property type="entry name" value="alpha/beta-Hydrolases"/>
    <property type="match status" value="1"/>
</dbReference>
<dbReference type="EMBL" id="JBBIAA010000002">
    <property type="protein sequence ID" value="MEJ5944384.1"/>
    <property type="molecule type" value="Genomic_DNA"/>
</dbReference>
<gene>
    <name evidence="3" type="ORF">WDZ17_03645</name>
</gene>
<dbReference type="PANTHER" id="PTHR43689:SF8">
    <property type="entry name" value="ALPHA_BETA-HYDROLASES SUPERFAMILY PROTEIN"/>
    <property type="match status" value="1"/>
</dbReference>
<evidence type="ECO:0000313" key="4">
    <source>
        <dbReference type="Proteomes" id="UP001387100"/>
    </source>
</evidence>